<evidence type="ECO:0000313" key="3">
    <source>
        <dbReference type="Proteomes" id="UP000029226"/>
    </source>
</evidence>
<dbReference type="Proteomes" id="UP000029226">
    <property type="component" value="Unassembled WGS sequence"/>
</dbReference>
<reference evidence="2 3" key="1">
    <citation type="journal article" date="2014" name="Genome Announc.">
        <title>Draft Genome Sequences of Marine Flavobacterium Nonlabens Strains NR17, NR24, NR27, NR32, NR33, and Ara13.</title>
        <authorList>
            <person name="Nakanishi M."/>
            <person name="Meirelles P."/>
            <person name="Suzuki R."/>
            <person name="Takatani N."/>
            <person name="Mino S."/>
            <person name="Suda W."/>
            <person name="Oshima K."/>
            <person name="Hattori M."/>
            <person name="Ohkuma M."/>
            <person name="Hosokawa M."/>
            <person name="Miyashita K."/>
            <person name="Thompson F.L."/>
            <person name="Niwa A."/>
            <person name="Sawabe T."/>
            <person name="Sawabe T."/>
        </authorList>
    </citation>
    <scope>NUCLEOTIDE SEQUENCE [LARGE SCALE GENOMIC DNA]</scope>
    <source>
        <strain evidence="3">JCM19314</strain>
    </source>
</reference>
<protein>
    <submittedName>
        <fullName evidence="2">Uncharacterized protein</fullName>
    </submittedName>
</protein>
<feature type="compositionally biased region" description="Low complexity" evidence="1">
    <location>
        <begin position="167"/>
        <end position="204"/>
    </location>
</feature>
<dbReference type="EMBL" id="BBMM01000003">
    <property type="protein sequence ID" value="GAK99756.1"/>
    <property type="molecule type" value="Genomic_DNA"/>
</dbReference>
<dbReference type="AlphaFoldDB" id="A0A090QWC8"/>
<evidence type="ECO:0000313" key="2">
    <source>
        <dbReference type="EMBL" id="GAK99756.1"/>
    </source>
</evidence>
<feature type="region of interest" description="Disordered" evidence="1">
    <location>
        <begin position="165"/>
        <end position="216"/>
    </location>
</feature>
<organism evidence="2 3">
    <name type="scientific">Nonlabens ulvanivorans</name>
    <name type="common">Persicivirga ulvanivorans</name>
    <dbReference type="NCBI Taxonomy" id="906888"/>
    <lineage>
        <taxon>Bacteria</taxon>
        <taxon>Pseudomonadati</taxon>
        <taxon>Bacteroidota</taxon>
        <taxon>Flavobacteriia</taxon>
        <taxon>Flavobacteriales</taxon>
        <taxon>Flavobacteriaceae</taxon>
        <taxon>Nonlabens</taxon>
    </lineage>
</organism>
<accession>A0A090QWC8</accession>
<proteinExistence type="predicted"/>
<name>A0A090QWC8_NONUL</name>
<comment type="caution">
    <text evidence="2">The sequence shown here is derived from an EMBL/GenBank/DDBJ whole genome shotgun (WGS) entry which is preliminary data.</text>
</comment>
<gene>
    <name evidence="2" type="ORF">JCM19314_941</name>
</gene>
<sequence length="606" mass="70795">MKYILLFIAILISSYSFSQENIQELIKEQERLEDLARSAYYEKDGKLLFYDIFNQSDRWGFRENMTADELRAYIKDLDQVKAKWEAPNGPLELALSRVDNFHAYNDKLCTTYGAVKTANSDHTTDWCKIRDDYKRKYPRKSAAYENAMGYWQRFYDYANQLLEKKGSNSSGNSSSDSSTSNRQSNQFSSSQTSSNSNTYSGNQQIEDSSTNTLRTPEQINADYTKFQETNLKAESQMGSGNFLGAAETYASAGRETEMYGAIGGHVVTQFASLLSENRQAKVEDKENSVEKDLRLYDELSDELKVLYSNQEYEDFIQKEWVLKDIENKILRDANWLGNKYNPDYFKLTDELRKKQFLRTKLALEINTKIVLSKLKDEDFVTFLMNLHQTELRYQSYNSVKSKVHKSEEYAKNLWTLINNTQINRVKYILDLNKREEILHNASYSEMIIYLTNNYEDEEFEDRVLTTFNKLDDVATRTDVAKSILFNNTQSDYAYYLRYSEINERDLFWHHRKQYDKLLLLLDEGKGLNYYASTMYRGDSIPFYKLLKKRSGTIALSLGPAVYAKYDIEKIVYKKVLSFIKADKKESGLKEKQLVNERKDCLTPNCE</sequence>
<feature type="compositionally biased region" description="Polar residues" evidence="1">
    <location>
        <begin position="205"/>
        <end position="216"/>
    </location>
</feature>
<evidence type="ECO:0000256" key="1">
    <source>
        <dbReference type="SAM" id="MobiDB-lite"/>
    </source>
</evidence>